<protein>
    <submittedName>
        <fullName evidence="2">Uncharacterized protein</fullName>
    </submittedName>
</protein>
<dbReference type="EMBL" id="CP075584">
    <property type="protein sequence ID" value="WBM80664.1"/>
    <property type="molecule type" value="Genomic_DNA"/>
</dbReference>
<dbReference type="RefSeq" id="WP_281535335.1">
    <property type="nucleotide sequence ID" value="NZ_CP075584.1"/>
</dbReference>
<gene>
    <name evidence="2" type="ORF">KIV56_04505</name>
</gene>
<reference evidence="2 3" key="1">
    <citation type="submission" date="2021-05" db="EMBL/GenBank/DDBJ databases">
        <authorList>
            <person name="Kumar R."/>
            <person name="Kumar A."/>
            <person name="Mukhia S."/>
        </authorList>
    </citation>
    <scope>NUCLEOTIDE SEQUENCE [LARGE SCALE GENOMIC DNA]</scope>
    <source>
        <strain evidence="2 3">ERMR7:08</strain>
    </source>
</reference>
<keyword evidence="3" id="KW-1185">Reference proteome</keyword>
<sequence>MMDDGLGPRLVDLSSQRGVRYTAVTENELVVVRLYVNGSIRLGRSVARGSAGPHLITDGRMQYAGRFELKVGFLAWWEYRDPDDQTGSGGETSAPVLWIDAEPMPEIRPEWRVP</sequence>
<dbReference type="Proteomes" id="UP001212421">
    <property type="component" value="Chromosome"/>
</dbReference>
<evidence type="ECO:0000313" key="3">
    <source>
        <dbReference type="Proteomes" id="UP001212421"/>
    </source>
</evidence>
<evidence type="ECO:0000256" key="1">
    <source>
        <dbReference type="SAM" id="MobiDB-lite"/>
    </source>
</evidence>
<evidence type="ECO:0000313" key="2">
    <source>
        <dbReference type="EMBL" id="WBM80664.1"/>
    </source>
</evidence>
<accession>A0ABY7NEI6</accession>
<organism evidence="2 3">
    <name type="scientific">Cryobacterium breve</name>
    <dbReference type="NCBI Taxonomy" id="1259258"/>
    <lineage>
        <taxon>Bacteria</taxon>
        <taxon>Bacillati</taxon>
        <taxon>Actinomycetota</taxon>
        <taxon>Actinomycetes</taxon>
        <taxon>Micrococcales</taxon>
        <taxon>Microbacteriaceae</taxon>
        <taxon>Cryobacterium</taxon>
    </lineage>
</organism>
<feature type="region of interest" description="Disordered" evidence="1">
    <location>
        <begin position="82"/>
        <end position="101"/>
    </location>
</feature>
<proteinExistence type="predicted"/>
<name>A0ABY7NEI6_9MICO</name>